<gene>
    <name evidence="2" type="ORF">WAZ07_08335</name>
</gene>
<dbReference type="InterPro" id="IPR025070">
    <property type="entry name" value="DUF3938"/>
</dbReference>
<keyword evidence="1" id="KW-1133">Transmembrane helix</keyword>
<dbReference type="Proteomes" id="UP001372526">
    <property type="component" value="Unassembled WGS sequence"/>
</dbReference>
<feature type="transmembrane region" description="Helical" evidence="1">
    <location>
        <begin position="32"/>
        <end position="53"/>
    </location>
</feature>
<feature type="transmembrane region" description="Helical" evidence="1">
    <location>
        <begin position="89"/>
        <end position="110"/>
    </location>
</feature>
<evidence type="ECO:0000256" key="1">
    <source>
        <dbReference type="SAM" id="Phobius"/>
    </source>
</evidence>
<accession>A0ABU8FF65</accession>
<name>A0ABU8FF65_9BACI</name>
<feature type="transmembrane region" description="Helical" evidence="1">
    <location>
        <begin position="7"/>
        <end position="26"/>
    </location>
</feature>
<comment type="caution">
    <text evidence="2">The sequence shown here is derived from an EMBL/GenBank/DDBJ whole genome shotgun (WGS) entry which is preliminary data.</text>
</comment>
<keyword evidence="1" id="KW-0472">Membrane</keyword>
<evidence type="ECO:0000313" key="3">
    <source>
        <dbReference type="Proteomes" id="UP001372526"/>
    </source>
</evidence>
<dbReference type="RefSeq" id="WP_336472050.1">
    <property type="nucleotide sequence ID" value="NZ_JBAWSX010000003.1"/>
</dbReference>
<proteinExistence type="predicted"/>
<sequence>MNQKIKLIIATLFAIAGGLLCFWTNTHIGKNLYINGIDSVVSASVLGSFIFFFFNQAENARKTTLLTMIGIVGACISFSTTNYDLPLQISTAFFHGLWTWFIAFFMADIFQLLQDDSHVQAESNS</sequence>
<feature type="transmembrane region" description="Helical" evidence="1">
    <location>
        <begin position="65"/>
        <end position="83"/>
    </location>
</feature>
<dbReference type="EMBL" id="JBAWSX010000003">
    <property type="protein sequence ID" value="MEI4801332.1"/>
    <property type="molecule type" value="Genomic_DNA"/>
</dbReference>
<keyword evidence="3" id="KW-1185">Reference proteome</keyword>
<keyword evidence="1" id="KW-0812">Transmembrane</keyword>
<reference evidence="2 3" key="1">
    <citation type="submission" date="2024-01" db="EMBL/GenBank/DDBJ databases">
        <title>Seven novel Bacillus-like species.</title>
        <authorList>
            <person name="Liu G."/>
        </authorList>
    </citation>
    <scope>NUCLEOTIDE SEQUENCE [LARGE SCALE GENOMIC DNA]</scope>
    <source>
        <strain evidence="2 3">FJAT-51639</strain>
    </source>
</reference>
<evidence type="ECO:0000313" key="2">
    <source>
        <dbReference type="EMBL" id="MEI4801332.1"/>
    </source>
</evidence>
<organism evidence="2 3">
    <name type="scientific">Bacillus bruguierae</name>
    <dbReference type="NCBI Taxonomy" id="3127667"/>
    <lineage>
        <taxon>Bacteria</taxon>
        <taxon>Bacillati</taxon>
        <taxon>Bacillota</taxon>
        <taxon>Bacilli</taxon>
        <taxon>Bacillales</taxon>
        <taxon>Bacillaceae</taxon>
        <taxon>Bacillus</taxon>
    </lineage>
</organism>
<protein>
    <submittedName>
        <fullName evidence="2">DUF3938 domain-containing protein</fullName>
    </submittedName>
</protein>
<dbReference type="Pfam" id="PF13074">
    <property type="entry name" value="DUF3938"/>
    <property type="match status" value="1"/>
</dbReference>